<dbReference type="Proteomes" id="UP000828048">
    <property type="component" value="Chromosome 12"/>
</dbReference>
<dbReference type="EMBL" id="CM037162">
    <property type="protein sequence ID" value="KAH7863481.1"/>
    <property type="molecule type" value="Genomic_DNA"/>
</dbReference>
<accession>A0ACB7ZDE4</accession>
<name>A0ACB7ZDE4_9ERIC</name>
<sequence>MESTTEETSQALPDRYRRRTAAGSTVDGDKEGKDRSKDDDDDDGECDKEVWNTLSDNFRRVQSVLDQNRVLIQQVNENHQSKIPDNLAKNVTLIQEINANISKVMSMYSDLSVNFSSIVHQRRAIRDSMNNSSDEEEKENSAGS</sequence>
<reference evidence="1 2" key="1">
    <citation type="journal article" date="2021" name="Hortic Res">
        <title>High-quality reference genome and annotation aids understanding of berry development for evergreen blueberry (Vaccinium darrowii).</title>
        <authorList>
            <person name="Yu J."/>
            <person name="Hulse-Kemp A.M."/>
            <person name="Babiker E."/>
            <person name="Staton M."/>
        </authorList>
    </citation>
    <scope>NUCLEOTIDE SEQUENCE [LARGE SCALE GENOMIC DNA]</scope>
    <source>
        <strain evidence="2">cv. NJ 8807/NJ 8810</strain>
        <tissue evidence="1">Young leaf</tissue>
    </source>
</reference>
<proteinExistence type="predicted"/>
<evidence type="ECO:0000313" key="2">
    <source>
        <dbReference type="Proteomes" id="UP000828048"/>
    </source>
</evidence>
<organism evidence="1 2">
    <name type="scientific">Vaccinium darrowii</name>
    <dbReference type="NCBI Taxonomy" id="229202"/>
    <lineage>
        <taxon>Eukaryota</taxon>
        <taxon>Viridiplantae</taxon>
        <taxon>Streptophyta</taxon>
        <taxon>Embryophyta</taxon>
        <taxon>Tracheophyta</taxon>
        <taxon>Spermatophyta</taxon>
        <taxon>Magnoliopsida</taxon>
        <taxon>eudicotyledons</taxon>
        <taxon>Gunneridae</taxon>
        <taxon>Pentapetalae</taxon>
        <taxon>asterids</taxon>
        <taxon>Ericales</taxon>
        <taxon>Ericaceae</taxon>
        <taxon>Vaccinioideae</taxon>
        <taxon>Vaccinieae</taxon>
        <taxon>Vaccinium</taxon>
    </lineage>
</organism>
<keyword evidence="2" id="KW-1185">Reference proteome</keyword>
<gene>
    <name evidence="1" type="ORF">Vadar_018044</name>
</gene>
<comment type="caution">
    <text evidence="1">The sequence shown here is derived from an EMBL/GenBank/DDBJ whole genome shotgun (WGS) entry which is preliminary data.</text>
</comment>
<protein>
    <submittedName>
        <fullName evidence="1">Uncharacterized protein</fullName>
    </submittedName>
</protein>
<evidence type="ECO:0000313" key="1">
    <source>
        <dbReference type="EMBL" id="KAH7863481.1"/>
    </source>
</evidence>